<dbReference type="Pfam" id="PF00327">
    <property type="entry name" value="Ribosomal_L30"/>
    <property type="match status" value="1"/>
</dbReference>
<dbReference type="InterPro" id="IPR036919">
    <property type="entry name" value="Ribo_uL30_ferredoxin-like_sf"/>
</dbReference>
<dbReference type="InterPro" id="IPR005996">
    <property type="entry name" value="Ribosomal_uL30_bac-type"/>
</dbReference>
<organism evidence="7 8">
    <name type="scientific">Ligaoa zhengdingensis</name>
    <dbReference type="NCBI Taxonomy" id="2763658"/>
    <lineage>
        <taxon>Bacteria</taxon>
        <taxon>Bacillati</taxon>
        <taxon>Bacillota</taxon>
        <taxon>Clostridia</taxon>
        <taxon>Eubacteriales</taxon>
        <taxon>Oscillospiraceae</taxon>
        <taxon>Ligaoa</taxon>
    </lineage>
</organism>
<accession>A0A926I4H0</accession>
<evidence type="ECO:0000256" key="5">
    <source>
        <dbReference type="HAMAP-Rule" id="MF_01371"/>
    </source>
</evidence>
<comment type="caution">
    <text evidence="7">The sequence shown here is derived from an EMBL/GenBank/DDBJ whole genome shotgun (WGS) entry which is preliminary data.</text>
</comment>
<evidence type="ECO:0000313" key="8">
    <source>
        <dbReference type="Proteomes" id="UP000653127"/>
    </source>
</evidence>
<reference evidence="7" key="1">
    <citation type="submission" date="2020-08" db="EMBL/GenBank/DDBJ databases">
        <title>Genome public.</title>
        <authorList>
            <person name="Liu C."/>
            <person name="Sun Q."/>
        </authorList>
    </citation>
    <scope>NUCLEOTIDE SEQUENCE</scope>
    <source>
        <strain evidence="7">NSJ-31</strain>
    </source>
</reference>
<dbReference type="SUPFAM" id="SSF55129">
    <property type="entry name" value="Ribosomal protein L30p/L7e"/>
    <property type="match status" value="1"/>
</dbReference>
<dbReference type="EMBL" id="JACRST010000004">
    <property type="protein sequence ID" value="MBC8546231.1"/>
    <property type="molecule type" value="Genomic_DNA"/>
</dbReference>
<dbReference type="AlphaFoldDB" id="A0A926I4H0"/>
<sequence>MALKIKLVKSFIGRKDDQIATANSLGLRVVGDETIQPDNPCTRGKIAKISHLIEVTEE</sequence>
<dbReference type="GO" id="GO:0015934">
    <property type="term" value="C:large ribosomal subunit"/>
    <property type="evidence" value="ECO:0007669"/>
    <property type="project" value="InterPro"/>
</dbReference>
<dbReference type="Proteomes" id="UP000653127">
    <property type="component" value="Unassembled WGS sequence"/>
</dbReference>
<dbReference type="GO" id="GO:0006412">
    <property type="term" value="P:translation"/>
    <property type="evidence" value="ECO:0007669"/>
    <property type="project" value="UniProtKB-UniRule"/>
</dbReference>
<evidence type="ECO:0000313" key="7">
    <source>
        <dbReference type="EMBL" id="MBC8546231.1"/>
    </source>
</evidence>
<dbReference type="NCBIfam" id="TIGR01308">
    <property type="entry name" value="rpmD_bact"/>
    <property type="match status" value="1"/>
</dbReference>
<evidence type="ECO:0000256" key="4">
    <source>
        <dbReference type="ARBA" id="ARBA00023274"/>
    </source>
</evidence>
<evidence type="ECO:0000256" key="2">
    <source>
        <dbReference type="ARBA" id="ARBA00011838"/>
    </source>
</evidence>
<dbReference type="InterPro" id="IPR016082">
    <property type="entry name" value="Ribosomal_uL30_ferredoxin-like"/>
</dbReference>
<keyword evidence="8" id="KW-1185">Reference proteome</keyword>
<keyword evidence="4 5" id="KW-0687">Ribonucleoprotein</keyword>
<dbReference type="PIRSF" id="PIRSF002211">
    <property type="entry name" value="Ribosomal_L30_bac-type"/>
    <property type="match status" value="1"/>
</dbReference>
<proteinExistence type="inferred from homology"/>
<evidence type="ECO:0000256" key="1">
    <source>
        <dbReference type="ARBA" id="ARBA00007594"/>
    </source>
</evidence>
<evidence type="ECO:0000259" key="6">
    <source>
        <dbReference type="Pfam" id="PF00327"/>
    </source>
</evidence>
<dbReference type="CDD" id="cd01658">
    <property type="entry name" value="Ribosomal_L30"/>
    <property type="match status" value="1"/>
</dbReference>
<dbReference type="HAMAP" id="MF_01371_B">
    <property type="entry name" value="Ribosomal_uL30_B"/>
    <property type="match status" value="1"/>
</dbReference>
<keyword evidence="3 5" id="KW-0689">Ribosomal protein</keyword>
<name>A0A926I4H0_9FIRM</name>
<gene>
    <name evidence="5 7" type="primary">rpmD</name>
    <name evidence="7" type="ORF">H8711_04680</name>
</gene>
<comment type="subunit">
    <text evidence="2 5">Part of the 50S ribosomal subunit.</text>
</comment>
<protein>
    <recommendedName>
        <fullName evidence="5">Large ribosomal subunit protein uL30</fullName>
    </recommendedName>
</protein>
<dbReference type="RefSeq" id="WP_249282381.1">
    <property type="nucleotide sequence ID" value="NZ_JACRST010000004.1"/>
</dbReference>
<comment type="similarity">
    <text evidence="1 5">Belongs to the universal ribosomal protein uL30 family.</text>
</comment>
<evidence type="ECO:0000256" key="3">
    <source>
        <dbReference type="ARBA" id="ARBA00022980"/>
    </source>
</evidence>
<dbReference type="GO" id="GO:0003735">
    <property type="term" value="F:structural constituent of ribosome"/>
    <property type="evidence" value="ECO:0007669"/>
    <property type="project" value="InterPro"/>
</dbReference>
<dbReference type="Gene3D" id="3.30.1390.20">
    <property type="entry name" value="Ribosomal protein L30, ferredoxin-like fold domain"/>
    <property type="match status" value="1"/>
</dbReference>
<feature type="domain" description="Large ribosomal subunit protein uL30-like ferredoxin-like fold" evidence="6">
    <location>
        <begin position="3"/>
        <end position="53"/>
    </location>
</feature>